<evidence type="ECO:0000313" key="1">
    <source>
        <dbReference type="EMBL" id="GBN23341.1"/>
    </source>
</evidence>
<accession>A0A4Y2M8E2</accession>
<comment type="caution">
    <text evidence="1">The sequence shown here is derived from an EMBL/GenBank/DDBJ whole genome shotgun (WGS) entry which is preliminary data.</text>
</comment>
<dbReference type="EMBL" id="BGPR01006984">
    <property type="protein sequence ID" value="GBN23341.1"/>
    <property type="molecule type" value="Genomic_DNA"/>
</dbReference>
<dbReference type="AlphaFoldDB" id="A0A4Y2M8E2"/>
<gene>
    <name evidence="1" type="ORF">AVEN_168345_1</name>
</gene>
<sequence>MSELWRLKRGGPFCSGIRQRIFSIIMGIIELIQDSWVGVAYKFLEEVPGEFCNKFIYSLNLQIVVDDTVSNVPGSIGYDSKDFVLENLCFFTVGKCCDAQICAAYVRIGLRTCLKSSNLFSSVRGDLLPISGMRK</sequence>
<evidence type="ECO:0000313" key="2">
    <source>
        <dbReference type="Proteomes" id="UP000499080"/>
    </source>
</evidence>
<organism evidence="1 2">
    <name type="scientific">Araneus ventricosus</name>
    <name type="common">Orbweaver spider</name>
    <name type="synonym">Epeira ventricosa</name>
    <dbReference type="NCBI Taxonomy" id="182803"/>
    <lineage>
        <taxon>Eukaryota</taxon>
        <taxon>Metazoa</taxon>
        <taxon>Ecdysozoa</taxon>
        <taxon>Arthropoda</taxon>
        <taxon>Chelicerata</taxon>
        <taxon>Arachnida</taxon>
        <taxon>Araneae</taxon>
        <taxon>Araneomorphae</taxon>
        <taxon>Entelegynae</taxon>
        <taxon>Araneoidea</taxon>
        <taxon>Araneidae</taxon>
        <taxon>Araneus</taxon>
    </lineage>
</organism>
<proteinExistence type="predicted"/>
<keyword evidence="2" id="KW-1185">Reference proteome</keyword>
<reference evidence="1 2" key="1">
    <citation type="journal article" date="2019" name="Sci. Rep.">
        <title>Orb-weaving spider Araneus ventricosus genome elucidates the spidroin gene catalogue.</title>
        <authorList>
            <person name="Kono N."/>
            <person name="Nakamura H."/>
            <person name="Ohtoshi R."/>
            <person name="Moran D.A.P."/>
            <person name="Shinohara A."/>
            <person name="Yoshida Y."/>
            <person name="Fujiwara M."/>
            <person name="Mori M."/>
            <person name="Tomita M."/>
            <person name="Arakawa K."/>
        </authorList>
    </citation>
    <scope>NUCLEOTIDE SEQUENCE [LARGE SCALE GENOMIC DNA]</scope>
</reference>
<name>A0A4Y2M8E2_ARAVE</name>
<dbReference type="Proteomes" id="UP000499080">
    <property type="component" value="Unassembled WGS sequence"/>
</dbReference>
<protein>
    <submittedName>
        <fullName evidence="1">Uncharacterized protein</fullName>
    </submittedName>
</protein>